<dbReference type="GO" id="GO:0046540">
    <property type="term" value="C:U4/U6 x U5 tri-snRNP complex"/>
    <property type="evidence" value="ECO:0007669"/>
    <property type="project" value="InterPro"/>
</dbReference>
<dbReference type="GO" id="GO:0000398">
    <property type="term" value="P:mRNA splicing, via spliceosome"/>
    <property type="evidence" value="ECO:0007669"/>
    <property type="project" value="UniProtKB-UniRule"/>
</dbReference>
<dbReference type="InterPro" id="IPR005037">
    <property type="entry name" value="PRP38"/>
</dbReference>
<keyword evidence="4 7" id="KW-0747">Spliceosome</keyword>
<evidence type="ECO:0000256" key="7">
    <source>
        <dbReference type="RuleBase" id="RU367025"/>
    </source>
</evidence>
<keyword evidence="3 7" id="KW-0507">mRNA processing</keyword>
<dbReference type="OrthoDB" id="190958at2759"/>
<evidence type="ECO:0000313" key="9">
    <source>
        <dbReference type="EMBL" id="ORY38564.1"/>
    </source>
</evidence>
<feature type="compositionally biased region" description="Acidic residues" evidence="8">
    <location>
        <begin position="183"/>
        <end position="214"/>
    </location>
</feature>
<dbReference type="GO" id="GO:0005681">
    <property type="term" value="C:spliceosomal complex"/>
    <property type="evidence" value="ECO:0007669"/>
    <property type="project" value="UniProtKB-KW"/>
</dbReference>
<comment type="similarity">
    <text evidence="2 7">Belongs to the PRP38 family.</text>
</comment>
<dbReference type="PANTHER" id="PTHR23142">
    <property type="entry name" value="PRE-MRNA-SPLICING FACTOR 38A-RELATED"/>
    <property type="match status" value="1"/>
</dbReference>
<accession>A0A1Y2BV62</accession>
<keyword evidence="10" id="KW-1185">Reference proteome</keyword>
<dbReference type="STRING" id="329046.A0A1Y2BV62"/>
<evidence type="ECO:0000256" key="5">
    <source>
        <dbReference type="ARBA" id="ARBA00023187"/>
    </source>
</evidence>
<protein>
    <recommendedName>
        <fullName evidence="7">Pre-mRNA-splicing factor 38</fullName>
    </recommendedName>
</protein>
<evidence type="ECO:0000256" key="2">
    <source>
        <dbReference type="ARBA" id="ARBA00006164"/>
    </source>
</evidence>
<evidence type="ECO:0000256" key="1">
    <source>
        <dbReference type="ARBA" id="ARBA00004123"/>
    </source>
</evidence>
<proteinExistence type="inferred from homology"/>
<comment type="subcellular location">
    <subcellularLocation>
        <location evidence="1 7">Nucleus</location>
    </subcellularLocation>
</comment>
<keyword evidence="6 7" id="KW-0539">Nucleus</keyword>
<comment type="function">
    <text evidence="7">Required for pre-mRNA splicing.</text>
</comment>
<evidence type="ECO:0000256" key="4">
    <source>
        <dbReference type="ARBA" id="ARBA00022728"/>
    </source>
</evidence>
<comment type="caution">
    <text evidence="9">The sequence shown here is derived from an EMBL/GenBank/DDBJ whole genome shotgun (WGS) entry which is preliminary data.</text>
</comment>
<feature type="compositionally biased region" description="Basic residues" evidence="8">
    <location>
        <begin position="271"/>
        <end position="280"/>
    </location>
</feature>
<evidence type="ECO:0000256" key="3">
    <source>
        <dbReference type="ARBA" id="ARBA00022664"/>
    </source>
</evidence>
<sequence>MSFVDGYEATTVHGQDAQNLVEKIIRLRITESIYWKEHCFSVNAETIVDKAVALTSVGGQFGMQKPTEFLCLTLRLLQLQPDKSIISVYLQNEEHKYLTALAAFYIRLTYKSVDVYNYLEPLLLDKRKLRMRDAQGNYYLSYMDEFADTLLRSDRVCEIILPRITKRSVLVEAKDLEERVSPLEEELDLMMEEEDEEDKVDDNAETEETENANDDDFKDKAVDDDGAIKEPGEENSNDERPASSSNEVNVPRRSISPAPQRKSADVDHKNDRHRSRSRSRDRRDSDSRDSYRSSRDYDRSSSYRSRDRDLDSYRSRDSYGDRSYERRGYNDRDDRRDRDRDRDYRRRDYDDDRSYRREESSRRDLDRGDRDRDLDRRRDRDDDTFSRRRSDGEITEPPHEVDEEPLGSTAAEEAEKKKKKYSSKKVNALFKKSKDSGSTSASKDKSGDDGDAGGGSKESMSIEETNKMRLALGLKPLKQ</sequence>
<feature type="region of interest" description="Disordered" evidence="8">
    <location>
        <begin position="182"/>
        <end position="479"/>
    </location>
</feature>
<dbReference type="Pfam" id="PF19252">
    <property type="entry name" value="HIND"/>
    <property type="match status" value="1"/>
</dbReference>
<reference evidence="9 10" key="1">
    <citation type="submission" date="2016-07" db="EMBL/GenBank/DDBJ databases">
        <title>Pervasive Adenine N6-methylation of Active Genes in Fungi.</title>
        <authorList>
            <consortium name="DOE Joint Genome Institute"/>
            <person name="Mondo S.J."/>
            <person name="Dannebaum R.O."/>
            <person name="Kuo R.C."/>
            <person name="Labutti K."/>
            <person name="Haridas S."/>
            <person name="Kuo A."/>
            <person name="Salamov A."/>
            <person name="Ahrendt S.R."/>
            <person name="Lipzen A."/>
            <person name="Sullivan W."/>
            <person name="Andreopoulos W.B."/>
            <person name="Clum A."/>
            <person name="Lindquist E."/>
            <person name="Daum C."/>
            <person name="Ramamoorthy G.K."/>
            <person name="Gryganskyi A."/>
            <person name="Culley D."/>
            <person name="Magnuson J.K."/>
            <person name="James T.Y."/>
            <person name="O'Malley M.A."/>
            <person name="Stajich J.E."/>
            <person name="Spatafora J.W."/>
            <person name="Visel A."/>
            <person name="Grigoriev I.V."/>
        </authorList>
    </citation>
    <scope>NUCLEOTIDE SEQUENCE [LARGE SCALE GENOMIC DNA]</scope>
    <source>
        <strain evidence="9 10">JEL800</strain>
    </source>
</reference>
<evidence type="ECO:0000256" key="6">
    <source>
        <dbReference type="ARBA" id="ARBA00023242"/>
    </source>
</evidence>
<name>A0A1Y2BV62_9FUNG</name>
<evidence type="ECO:0000313" key="10">
    <source>
        <dbReference type="Proteomes" id="UP000193642"/>
    </source>
</evidence>
<dbReference type="AlphaFoldDB" id="A0A1Y2BV62"/>
<gene>
    <name evidence="9" type="ORF">BCR33DRAFT_425500</name>
</gene>
<evidence type="ECO:0000256" key="8">
    <source>
        <dbReference type="SAM" id="MobiDB-lite"/>
    </source>
</evidence>
<feature type="compositionally biased region" description="Basic and acidic residues" evidence="8">
    <location>
        <begin position="215"/>
        <end position="241"/>
    </location>
</feature>
<dbReference type="EMBL" id="MCGO01000043">
    <property type="protein sequence ID" value="ORY38564.1"/>
    <property type="molecule type" value="Genomic_DNA"/>
</dbReference>
<dbReference type="Pfam" id="PF03371">
    <property type="entry name" value="PRP38"/>
    <property type="match status" value="1"/>
</dbReference>
<dbReference type="Proteomes" id="UP000193642">
    <property type="component" value="Unassembled WGS sequence"/>
</dbReference>
<feature type="compositionally biased region" description="Basic and acidic residues" evidence="8">
    <location>
        <begin position="281"/>
        <end position="400"/>
    </location>
</feature>
<organism evidence="9 10">
    <name type="scientific">Rhizoclosmatium globosum</name>
    <dbReference type="NCBI Taxonomy" id="329046"/>
    <lineage>
        <taxon>Eukaryota</taxon>
        <taxon>Fungi</taxon>
        <taxon>Fungi incertae sedis</taxon>
        <taxon>Chytridiomycota</taxon>
        <taxon>Chytridiomycota incertae sedis</taxon>
        <taxon>Chytridiomycetes</taxon>
        <taxon>Chytridiales</taxon>
        <taxon>Chytriomycetaceae</taxon>
        <taxon>Rhizoclosmatium</taxon>
    </lineage>
</organism>
<keyword evidence="5 7" id="KW-0508">mRNA splicing</keyword>
<dbReference type="InterPro" id="IPR045347">
    <property type="entry name" value="HIND"/>
</dbReference>